<dbReference type="GO" id="GO:0006207">
    <property type="term" value="P:'de novo' pyrimidine nucleobase biosynthetic process"/>
    <property type="evidence" value="ECO:0007669"/>
    <property type="project" value="InterPro"/>
</dbReference>
<evidence type="ECO:0000256" key="4">
    <source>
        <dbReference type="ARBA" id="ARBA00022975"/>
    </source>
</evidence>
<dbReference type="NCBIfam" id="NF002032">
    <property type="entry name" value="PRK00856.1"/>
    <property type="match status" value="1"/>
</dbReference>
<keyword evidence="4 7" id="KW-0665">Pyrimidine biosynthesis</keyword>
<keyword evidence="12" id="KW-1185">Reference proteome</keyword>
<evidence type="ECO:0000313" key="11">
    <source>
        <dbReference type="EMBL" id="GAV20171.1"/>
    </source>
</evidence>
<comment type="similarity">
    <text evidence="2 7">Belongs to the aspartate/ornithine carbamoyltransferase superfamily. ATCase family.</text>
</comment>
<feature type="binding site" evidence="7">
    <location>
        <position position="95"/>
    </location>
    <ligand>
        <name>L-aspartate</name>
        <dbReference type="ChEBI" id="CHEBI:29991"/>
    </ligand>
</feature>
<dbReference type="PANTHER" id="PTHR45753:SF6">
    <property type="entry name" value="ASPARTATE CARBAMOYLTRANSFERASE"/>
    <property type="match status" value="1"/>
</dbReference>
<dbReference type="HAMAP" id="MF_00001">
    <property type="entry name" value="Asp_carb_tr"/>
    <property type="match status" value="1"/>
</dbReference>
<feature type="domain" description="Aspartate/ornithine carbamoyltransferase Asp/Orn-binding" evidence="9">
    <location>
        <begin position="166"/>
        <end position="312"/>
    </location>
</feature>
<dbReference type="GO" id="GO:0005829">
    <property type="term" value="C:cytosol"/>
    <property type="evidence" value="ECO:0007669"/>
    <property type="project" value="TreeGrafter"/>
</dbReference>
<feature type="binding site" evidence="7">
    <location>
        <position position="275"/>
    </location>
    <ligand>
        <name>carbamoyl phosphate</name>
        <dbReference type="ChEBI" id="CHEBI:58228"/>
    </ligand>
</feature>
<dbReference type="GO" id="GO:0044205">
    <property type="term" value="P:'de novo' UMP biosynthetic process"/>
    <property type="evidence" value="ECO:0007669"/>
    <property type="project" value="UniProtKB-UniRule"/>
</dbReference>
<dbReference type="PRINTS" id="PR00100">
    <property type="entry name" value="AOTCASE"/>
</dbReference>
<accession>A0A1L8CMN5</accession>
<dbReference type="Pfam" id="PF00185">
    <property type="entry name" value="OTCace"/>
    <property type="match status" value="1"/>
</dbReference>
<dbReference type="InterPro" id="IPR006132">
    <property type="entry name" value="Asp/Orn_carbamoyltranf_P-bd"/>
</dbReference>
<feature type="domain" description="Aspartate/ornithine carbamoyltransferase carbamoyl-P binding" evidence="10">
    <location>
        <begin position="15"/>
        <end position="159"/>
    </location>
</feature>
<gene>
    <name evidence="7" type="primary">pyrB</name>
    <name evidence="11" type="ORF">MMIC_P1133</name>
</gene>
<dbReference type="GO" id="GO:0004070">
    <property type="term" value="F:aspartate carbamoyltransferase activity"/>
    <property type="evidence" value="ECO:0007669"/>
    <property type="project" value="UniProtKB-UniRule"/>
</dbReference>
<feature type="binding site" evidence="7">
    <location>
        <position position="149"/>
    </location>
    <ligand>
        <name>carbamoyl phosphate</name>
        <dbReference type="ChEBI" id="CHEBI:58228"/>
    </ligand>
</feature>
<dbReference type="EC" id="2.1.3.2" evidence="7"/>
<evidence type="ECO:0000259" key="10">
    <source>
        <dbReference type="Pfam" id="PF02729"/>
    </source>
</evidence>
<feature type="binding site" evidence="7">
    <location>
        <position position="67"/>
    </location>
    <ligand>
        <name>carbamoyl phosphate</name>
        <dbReference type="ChEBI" id="CHEBI:58228"/>
    </ligand>
</feature>
<dbReference type="NCBIfam" id="TIGR00670">
    <property type="entry name" value="asp_carb_tr"/>
    <property type="match status" value="1"/>
</dbReference>
<dbReference type="AlphaFoldDB" id="A0A1L8CMN5"/>
<feature type="binding site" evidence="7">
    <location>
        <position position="68"/>
    </location>
    <ligand>
        <name>carbamoyl phosphate</name>
        <dbReference type="ChEBI" id="CHEBI:58228"/>
    </ligand>
</feature>
<proteinExistence type="inferred from homology"/>
<comment type="function">
    <text evidence="5 7">Catalyzes the condensation of carbamoyl phosphate and aspartate to form carbamoyl aspartate and inorganic phosphate, the committed step in the de novo pyrimidine nucleotide biosynthesis pathway.</text>
</comment>
<protein>
    <recommendedName>
        <fullName evidence="7">Aspartate carbamoyltransferase</fullName>
        <ecNumber evidence="7">2.1.3.2</ecNumber>
    </recommendedName>
    <alternativeName>
        <fullName evidence="7">Aspartate transcarbamylase</fullName>
        <shortName evidence="7">ATCase</shortName>
    </alternativeName>
</protein>
<dbReference type="PANTHER" id="PTHR45753">
    <property type="entry name" value="ORNITHINE CARBAMOYLTRANSFERASE, MITOCHONDRIAL"/>
    <property type="match status" value="1"/>
</dbReference>
<comment type="catalytic activity">
    <reaction evidence="6 7">
        <text>carbamoyl phosphate + L-aspartate = N-carbamoyl-L-aspartate + phosphate + H(+)</text>
        <dbReference type="Rhea" id="RHEA:20013"/>
        <dbReference type="ChEBI" id="CHEBI:15378"/>
        <dbReference type="ChEBI" id="CHEBI:29991"/>
        <dbReference type="ChEBI" id="CHEBI:32814"/>
        <dbReference type="ChEBI" id="CHEBI:43474"/>
        <dbReference type="ChEBI" id="CHEBI:58228"/>
        <dbReference type="EC" id="2.1.3.2"/>
    </reaction>
</comment>
<comment type="pathway">
    <text evidence="1 7">Pyrimidine metabolism; UMP biosynthesis via de novo pathway; (S)-dihydroorotate from bicarbonate: step 2/3.</text>
</comment>
<dbReference type="EMBL" id="BDFD01000008">
    <property type="protein sequence ID" value="GAV20171.1"/>
    <property type="molecule type" value="Genomic_DNA"/>
</dbReference>
<dbReference type="Proteomes" id="UP000231632">
    <property type="component" value="Unassembled WGS sequence"/>
</dbReference>
<dbReference type="UniPathway" id="UPA00070">
    <property type="reaction ID" value="UER00116"/>
</dbReference>
<organism evidence="11 12">
    <name type="scientific">Mariprofundus micogutta</name>
    <dbReference type="NCBI Taxonomy" id="1921010"/>
    <lineage>
        <taxon>Bacteria</taxon>
        <taxon>Pseudomonadati</taxon>
        <taxon>Pseudomonadota</taxon>
        <taxon>Candidatius Mariprofundia</taxon>
        <taxon>Mariprofundales</taxon>
        <taxon>Mariprofundaceae</taxon>
        <taxon>Mariprofundus</taxon>
    </lineage>
</organism>
<dbReference type="PROSITE" id="PS00097">
    <property type="entry name" value="CARBAMOYLTRANSFERASE"/>
    <property type="match status" value="1"/>
</dbReference>
<dbReference type="InterPro" id="IPR036901">
    <property type="entry name" value="Asp/Orn_carbamoylTrfase_sf"/>
</dbReference>
<feature type="binding site" evidence="7">
    <location>
        <position position="276"/>
    </location>
    <ligand>
        <name>carbamoyl phosphate</name>
        <dbReference type="ChEBI" id="CHEBI:58228"/>
    </ligand>
</feature>
<evidence type="ECO:0000313" key="12">
    <source>
        <dbReference type="Proteomes" id="UP000231632"/>
    </source>
</evidence>
<name>A0A1L8CMN5_9PROT</name>
<feature type="binding site" evidence="7">
    <location>
        <position position="233"/>
    </location>
    <ligand>
        <name>L-aspartate</name>
        <dbReference type="ChEBI" id="CHEBI:29991"/>
    </ligand>
</feature>
<dbReference type="STRING" id="1921010.MMIC_P1133"/>
<dbReference type="PRINTS" id="PR00101">
    <property type="entry name" value="ATCASE"/>
</dbReference>
<evidence type="ECO:0000259" key="9">
    <source>
        <dbReference type="Pfam" id="PF00185"/>
    </source>
</evidence>
<dbReference type="Gene3D" id="3.40.50.1370">
    <property type="entry name" value="Aspartate/ornithine carbamoyltransferase"/>
    <property type="match status" value="2"/>
</dbReference>
<dbReference type="GO" id="GO:0006520">
    <property type="term" value="P:amino acid metabolic process"/>
    <property type="evidence" value="ECO:0007669"/>
    <property type="project" value="InterPro"/>
</dbReference>
<feature type="binding site" evidence="7">
    <location>
        <position position="146"/>
    </location>
    <ligand>
        <name>carbamoyl phosphate</name>
        <dbReference type="ChEBI" id="CHEBI:58228"/>
    </ligand>
</feature>
<feature type="binding site" evidence="7">
    <location>
        <position position="117"/>
    </location>
    <ligand>
        <name>carbamoyl phosphate</name>
        <dbReference type="ChEBI" id="CHEBI:58228"/>
    </ligand>
</feature>
<evidence type="ECO:0000256" key="1">
    <source>
        <dbReference type="ARBA" id="ARBA00004852"/>
    </source>
</evidence>
<feature type="binding site" evidence="7">
    <location>
        <position position="179"/>
    </location>
    <ligand>
        <name>L-aspartate</name>
        <dbReference type="ChEBI" id="CHEBI:29991"/>
    </ligand>
</feature>
<sequence length="342" mass="37599">MDNRAEAGEIMRPLKHLFGIADLDREQIEYLVNLGDSFIEINRRPLKKAPTLRGKTIINLFFENSTRTRTSFELAGKRLSADVINISASTSATKKGETLLDTGQTLAAMQPHVLVIRHSLAGTCEFLADYLPDTSLVNAGDGAHEHPTQVLTDLLTLKQHWGTPEGKVITIVGDIAHSRVARSHLLAAKILGYKMRVVAPKTLLPAQIERYGCEVYHNFDEALPGSDAVYMLRVQTERLTDNCAFPSIREYHETYGLNGKRLNAAGPDCIVMHPGPMNRGVEISTDVADSVKSHVLQQVEHGVAVRMAVLAALCGGQTEEKKKAGSRKQLSDEAMQAQRTLL</sequence>
<evidence type="ECO:0000256" key="7">
    <source>
        <dbReference type="HAMAP-Rule" id="MF_00001"/>
    </source>
</evidence>
<evidence type="ECO:0000256" key="5">
    <source>
        <dbReference type="ARBA" id="ARBA00043884"/>
    </source>
</evidence>
<dbReference type="Pfam" id="PF02729">
    <property type="entry name" value="OTCace_N"/>
    <property type="match status" value="1"/>
</dbReference>
<evidence type="ECO:0000256" key="8">
    <source>
        <dbReference type="SAM" id="MobiDB-lite"/>
    </source>
</evidence>
<reference evidence="11 12" key="1">
    <citation type="journal article" date="2017" name="Arch. Microbiol.">
        <title>Mariprofundus micogutta sp. nov., a novel iron-oxidizing zetaproteobacterium isolated from a deep-sea hydrothermal field at the Bayonnaise knoll of the Izu-Ogasawara arc, and a description of Mariprofundales ord. nov. and Zetaproteobacteria classis nov.</title>
        <authorList>
            <person name="Makita H."/>
            <person name="Tanaka E."/>
            <person name="Mitsunobu S."/>
            <person name="Miyazaki M."/>
            <person name="Nunoura T."/>
            <person name="Uematsu K."/>
            <person name="Takaki Y."/>
            <person name="Nishi S."/>
            <person name="Shimamura S."/>
            <person name="Takai K."/>
        </authorList>
    </citation>
    <scope>NUCLEOTIDE SEQUENCE [LARGE SCALE GENOMIC DNA]</scope>
    <source>
        <strain evidence="11 12">ET2</strain>
    </source>
</reference>
<dbReference type="SUPFAM" id="SSF53671">
    <property type="entry name" value="Aspartate/ornithine carbamoyltransferase"/>
    <property type="match status" value="1"/>
</dbReference>
<dbReference type="InterPro" id="IPR002082">
    <property type="entry name" value="Asp_carbamoyltransf"/>
</dbReference>
<comment type="caution">
    <text evidence="11">The sequence shown here is derived from an EMBL/GenBank/DDBJ whole genome shotgun (WGS) entry which is preliminary data.</text>
</comment>
<evidence type="ECO:0000256" key="2">
    <source>
        <dbReference type="ARBA" id="ARBA00008896"/>
    </source>
</evidence>
<dbReference type="InterPro" id="IPR006130">
    <property type="entry name" value="Asp/Orn_carbamoylTrfase"/>
</dbReference>
<dbReference type="InterPro" id="IPR006131">
    <property type="entry name" value="Asp_carbamoyltransf_Asp/Orn-bd"/>
</dbReference>
<evidence type="ECO:0000256" key="6">
    <source>
        <dbReference type="ARBA" id="ARBA00048859"/>
    </source>
</evidence>
<dbReference type="GO" id="GO:0016597">
    <property type="term" value="F:amino acid binding"/>
    <property type="evidence" value="ECO:0007669"/>
    <property type="project" value="InterPro"/>
</dbReference>
<evidence type="ECO:0000256" key="3">
    <source>
        <dbReference type="ARBA" id="ARBA00022679"/>
    </source>
</evidence>
<comment type="subunit">
    <text evidence="7">Heterododecamer (2C3:3R2) of six catalytic PyrB chains organized as two trimers (C3), and six regulatory PyrI chains organized as three dimers (R2).</text>
</comment>
<feature type="region of interest" description="Disordered" evidence="8">
    <location>
        <begin position="323"/>
        <end position="342"/>
    </location>
</feature>
<keyword evidence="3 7" id="KW-0808">Transferase</keyword>